<evidence type="ECO:0000313" key="3">
    <source>
        <dbReference type="Proteomes" id="UP000463224"/>
    </source>
</evidence>
<name>A0A844QF71_9HYPH</name>
<dbReference type="GO" id="GO:0004029">
    <property type="term" value="F:aldehyde dehydrogenase (NAD+) activity"/>
    <property type="evidence" value="ECO:0007669"/>
    <property type="project" value="TreeGrafter"/>
</dbReference>
<dbReference type="Gene3D" id="3.40.50.720">
    <property type="entry name" value="NAD(P)-binding Rossmann-like Domain"/>
    <property type="match status" value="1"/>
</dbReference>
<dbReference type="PANTHER" id="PTHR48079:SF6">
    <property type="entry name" value="NAD(P)-BINDING DOMAIN-CONTAINING PROTEIN-RELATED"/>
    <property type="match status" value="1"/>
</dbReference>
<accession>A0A844QF71</accession>
<feature type="domain" description="NAD-dependent epimerase/dehydratase" evidence="1">
    <location>
        <begin position="10"/>
        <end position="218"/>
    </location>
</feature>
<comment type="caution">
    <text evidence="2">The sequence shown here is derived from an EMBL/GenBank/DDBJ whole genome shotgun (WGS) entry which is preliminary data.</text>
</comment>
<dbReference type="InterPro" id="IPR051783">
    <property type="entry name" value="NAD(P)-dependent_oxidoreduct"/>
</dbReference>
<sequence length="324" mass="35273">MTRELHMQTIVILGAAGRIGDAAARAFLDAGWRVKGVARGSKGTALAPGVEAVQADAFDREALAAACLGADVVLNALNPAYTEWEEKVLPMAENVIFAAEKAEATHMVPGNVYNFGYEIGIGMKEDAPQVASTPKARIRIAMEELFAARARERGVRTIVLRAGDFYGGHRPESWLDIFILAKLRKNIFTWPGPMDVPHAFAYLPDLARAFVMLAERRAGFSTFERFHLAGHTLTGVDFKTATERAVGRPLTRRGVPWTLVRAGGLFMPLLREVAAMSYLWRTPHSLDGSRFARLVGPEPVTEPAAAIGQAIDDLGLDGPRRRAA</sequence>
<dbReference type="EMBL" id="WPHG01000001">
    <property type="protein sequence ID" value="MVA96439.1"/>
    <property type="molecule type" value="Genomic_DNA"/>
</dbReference>
<keyword evidence="3" id="KW-1185">Reference proteome</keyword>
<organism evidence="2 3">
    <name type="scientific">Nitratireductor arenosus</name>
    <dbReference type="NCBI Taxonomy" id="2682096"/>
    <lineage>
        <taxon>Bacteria</taxon>
        <taxon>Pseudomonadati</taxon>
        <taxon>Pseudomonadota</taxon>
        <taxon>Alphaproteobacteria</taxon>
        <taxon>Hyphomicrobiales</taxon>
        <taxon>Phyllobacteriaceae</taxon>
        <taxon>Nitratireductor</taxon>
    </lineage>
</organism>
<proteinExistence type="predicted"/>
<evidence type="ECO:0000259" key="1">
    <source>
        <dbReference type="Pfam" id="PF01370"/>
    </source>
</evidence>
<dbReference type="SUPFAM" id="SSF51735">
    <property type="entry name" value="NAD(P)-binding Rossmann-fold domains"/>
    <property type="match status" value="1"/>
</dbReference>
<gene>
    <name evidence="2" type="ORF">GN330_04160</name>
</gene>
<reference evidence="2 3" key="1">
    <citation type="submission" date="2019-12" db="EMBL/GenBank/DDBJ databases">
        <title>Nitratireductor arenosus sp. nov., Isolated from sea sand, Jeju island, South Korea.</title>
        <authorList>
            <person name="Kim W."/>
        </authorList>
    </citation>
    <scope>NUCLEOTIDE SEQUENCE [LARGE SCALE GENOMIC DNA]</scope>
    <source>
        <strain evidence="2 3">CAU 1489</strain>
    </source>
</reference>
<protein>
    <submittedName>
        <fullName evidence="2">NAD(P)H-binding protein</fullName>
    </submittedName>
</protein>
<evidence type="ECO:0000313" key="2">
    <source>
        <dbReference type="EMBL" id="MVA96439.1"/>
    </source>
</evidence>
<dbReference type="PANTHER" id="PTHR48079">
    <property type="entry name" value="PROTEIN YEEZ"/>
    <property type="match status" value="1"/>
</dbReference>
<dbReference type="Pfam" id="PF01370">
    <property type="entry name" value="Epimerase"/>
    <property type="match status" value="1"/>
</dbReference>
<dbReference type="Proteomes" id="UP000463224">
    <property type="component" value="Unassembled WGS sequence"/>
</dbReference>
<dbReference type="GO" id="GO:0005737">
    <property type="term" value="C:cytoplasm"/>
    <property type="evidence" value="ECO:0007669"/>
    <property type="project" value="TreeGrafter"/>
</dbReference>
<dbReference type="InterPro" id="IPR036291">
    <property type="entry name" value="NAD(P)-bd_dom_sf"/>
</dbReference>
<dbReference type="InterPro" id="IPR001509">
    <property type="entry name" value="Epimerase_deHydtase"/>
</dbReference>
<dbReference type="AlphaFoldDB" id="A0A844QF71"/>